<keyword evidence="3 7" id="KW-1133">Transmembrane helix</keyword>
<evidence type="ECO:0000256" key="5">
    <source>
        <dbReference type="PROSITE-ProRule" id="PRU00205"/>
    </source>
</evidence>
<reference evidence="10" key="2">
    <citation type="submission" date="2025-08" db="UniProtKB">
        <authorList>
            <consortium name="RefSeq"/>
        </authorList>
    </citation>
    <scope>IDENTIFICATION</scope>
    <source>
        <tissue evidence="10">Leaf</tissue>
    </source>
</reference>
<dbReference type="PANTHER" id="PTHR13439">
    <property type="entry name" value="CT120 PROTEIN"/>
    <property type="match status" value="1"/>
</dbReference>
<dbReference type="InterPro" id="IPR006634">
    <property type="entry name" value="TLC-dom"/>
</dbReference>
<dbReference type="PANTHER" id="PTHR13439:SF0">
    <property type="entry name" value="TOPOISOMERASE I DAMAGE AFFECTED PROTEIN 4"/>
    <property type="match status" value="1"/>
</dbReference>
<accession>A0ABM0T0P3</accession>
<protein>
    <submittedName>
        <fullName evidence="10">Transmembrane protein 56-B-like</fullName>
    </submittedName>
</protein>
<evidence type="ECO:0000259" key="8">
    <source>
        <dbReference type="PROSITE" id="PS50922"/>
    </source>
</evidence>
<proteinExistence type="predicted"/>
<dbReference type="PROSITE" id="PS50922">
    <property type="entry name" value="TLC"/>
    <property type="match status" value="1"/>
</dbReference>
<keyword evidence="9" id="KW-1185">Reference proteome</keyword>
<name>A0ABM0T0P3_CAMSA</name>
<comment type="subcellular location">
    <subcellularLocation>
        <location evidence="1">Membrane</location>
        <topology evidence="1">Multi-pass membrane protein</topology>
    </subcellularLocation>
</comment>
<evidence type="ECO:0000256" key="6">
    <source>
        <dbReference type="SAM" id="MobiDB-lite"/>
    </source>
</evidence>
<gene>
    <name evidence="10" type="primary">LOC104704674</name>
</gene>
<dbReference type="SMART" id="SM00724">
    <property type="entry name" value="TLC"/>
    <property type="match status" value="1"/>
</dbReference>
<sequence length="247" mass="27783">MRTSFGKRFSKMLFVDRQILLLALICSGALMCIIVYDLNRFISPLLFGVYGKLDSKVRMEWNNRGFSTFHAILTYVASIYLLVISYQFDENVHGDAVINSTSKLSESVMGIMSLGYFLSDLAMMFLHFPALGGIEYVFHHFLSMLAIILSVTSGQNQFYIFIVLLSEATTPFALTINLRTHHKSSFRSKAVHFVTDLNAGLLLNPISDKPPSSASPPLPGEEDESNKRNQLESITEEQQQPKKDLVD</sequence>
<dbReference type="Proteomes" id="UP000694864">
    <property type="component" value="Chromosome 7"/>
</dbReference>
<evidence type="ECO:0000313" key="9">
    <source>
        <dbReference type="Proteomes" id="UP000694864"/>
    </source>
</evidence>
<feature type="transmembrane region" description="Helical" evidence="7">
    <location>
        <begin position="133"/>
        <end position="152"/>
    </location>
</feature>
<dbReference type="RefSeq" id="XP_010419023.2">
    <property type="nucleotide sequence ID" value="XM_010420721.2"/>
</dbReference>
<dbReference type="InterPro" id="IPR050846">
    <property type="entry name" value="TLCD"/>
</dbReference>
<organism evidence="9 10">
    <name type="scientific">Camelina sativa</name>
    <name type="common">False flax</name>
    <name type="synonym">Myagrum sativum</name>
    <dbReference type="NCBI Taxonomy" id="90675"/>
    <lineage>
        <taxon>Eukaryota</taxon>
        <taxon>Viridiplantae</taxon>
        <taxon>Streptophyta</taxon>
        <taxon>Embryophyta</taxon>
        <taxon>Tracheophyta</taxon>
        <taxon>Spermatophyta</taxon>
        <taxon>Magnoliopsida</taxon>
        <taxon>eudicotyledons</taxon>
        <taxon>Gunneridae</taxon>
        <taxon>Pentapetalae</taxon>
        <taxon>rosids</taxon>
        <taxon>malvids</taxon>
        <taxon>Brassicales</taxon>
        <taxon>Brassicaceae</taxon>
        <taxon>Camelineae</taxon>
        <taxon>Camelina</taxon>
    </lineage>
</organism>
<keyword evidence="2 5" id="KW-0812">Transmembrane</keyword>
<feature type="transmembrane region" description="Helical" evidence="7">
    <location>
        <begin position="66"/>
        <end position="88"/>
    </location>
</feature>
<dbReference type="Pfam" id="PF03798">
    <property type="entry name" value="TRAM_LAG1_CLN8"/>
    <property type="match status" value="1"/>
</dbReference>
<feature type="transmembrane region" description="Helical" evidence="7">
    <location>
        <begin position="108"/>
        <end position="126"/>
    </location>
</feature>
<evidence type="ECO:0000256" key="1">
    <source>
        <dbReference type="ARBA" id="ARBA00004141"/>
    </source>
</evidence>
<feature type="domain" description="TLC" evidence="8">
    <location>
        <begin position="56"/>
        <end position="247"/>
    </location>
</feature>
<reference evidence="9" key="1">
    <citation type="journal article" date="2014" name="Nat. Commun.">
        <title>The emerging biofuel crop Camelina sativa retains a highly undifferentiated hexaploid genome structure.</title>
        <authorList>
            <person name="Kagale S."/>
            <person name="Koh C."/>
            <person name="Nixon J."/>
            <person name="Bollina V."/>
            <person name="Clarke W.E."/>
            <person name="Tuteja R."/>
            <person name="Spillane C."/>
            <person name="Robinson S.J."/>
            <person name="Links M.G."/>
            <person name="Clarke C."/>
            <person name="Higgins E.E."/>
            <person name="Huebert T."/>
            <person name="Sharpe A.G."/>
            <person name="Parkin I.A."/>
        </authorList>
    </citation>
    <scope>NUCLEOTIDE SEQUENCE [LARGE SCALE GENOMIC DNA]</scope>
    <source>
        <strain evidence="9">cv. DH55</strain>
    </source>
</reference>
<dbReference type="GeneID" id="104704674"/>
<evidence type="ECO:0000256" key="2">
    <source>
        <dbReference type="ARBA" id="ARBA00022692"/>
    </source>
</evidence>
<keyword evidence="4 5" id="KW-0472">Membrane</keyword>
<evidence type="ECO:0000256" key="4">
    <source>
        <dbReference type="ARBA" id="ARBA00023136"/>
    </source>
</evidence>
<feature type="region of interest" description="Disordered" evidence="6">
    <location>
        <begin position="205"/>
        <end position="247"/>
    </location>
</feature>
<evidence type="ECO:0000256" key="7">
    <source>
        <dbReference type="SAM" id="Phobius"/>
    </source>
</evidence>
<feature type="transmembrane region" description="Helical" evidence="7">
    <location>
        <begin position="20"/>
        <end position="38"/>
    </location>
</feature>
<evidence type="ECO:0000256" key="3">
    <source>
        <dbReference type="ARBA" id="ARBA00022989"/>
    </source>
</evidence>
<evidence type="ECO:0000313" key="10">
    <source>
        <dbReference type="RefSeq" id="XP_010419023.2"/>
    </source>
</evidence>